<dbReference type="InterPro" id="IPR010591">
    <property type="entry name" value="ATP11"/>
</dbReference>
<dbReference type="PANTHER" id="PTHR13126">
    <property type="entry name" value="CHAPERONE ATP11"/>
    <property type="match status" value="1"/>
</dbReference>
<evidence type="ECO:0000256" key="4">
    <source>
        <dbReference type="ARBA" id="ARBA00023128"/>
    </source>
</evidence>
<keyword evidence="3" id="KW-0809">Transit peptide</keyword>
<keyword evidence="7" id="KW-1185">Reference proteome</keyword>
<dbReference type="Pfam" id="PF06644">
    <property type="entry name" value="ATP11"/>
    <property type="match status" value="2"/>
</dbReference>
<dbReference type="EMBL" id="BKCP01006527">
    <property type="protein sequence ID" value="GER43237.1"/>
    <property type="molecule type" value="Genomic_DNA"/>
</dbReference>
<reference evidence="7" key="1">
    <citation type="journal article" date="2019" name="Curr. Biol.">
        <title>Genome Sequence of Striga asiatica Provides Insight into the Evolution of Plant Parasitism.</title>
        <authorList>
            <person name="Yoshida S."/>
            <person name="Kim S."/>
            <person name="Wafula E.K."/>
            <person name="Tanskanen J."/>
            <person name="Kim Y.M."/>
            <person name="Honaas L."/>
            <person name="Yang Z."/>
            <person name="Spallek T."/>
            <person name="Conn C.E."/>
            <person name="Ichihashi Y."/>
            <person name="Cheong K."/>
            <person name="Cui S."/>
            <person name="Der J.P."/>
            <person name="Gundlach H."/>
            <person name="Jiao Y."/>
            <person name="Hori C."/>
            <person name="Ishida J.K."/>
            <person name="Kasahara H."/>
            <person name="Kiba T."/>
            <person name="Kim M.S."/>
            <person name="Koo N."/>
            <person name="Laohavisit A."/>
            <person name="Lee Y.H."/>
            <person name="Lumba S."/>
            <person name="McCourt P."/>
            <person name="Mortimer J.C."/>
            <person name="Mutuku J.M."/>
            <person name="Nomura T."/>
            <person name="Sasaki-Sekimoto Y."/>
            <person name="Seto Y."/>
            <person name="Wang Y."/>
            <person name="Wakatake T."/>
            <person name="Sakakibara H."/>
            <person name="Demura T."/>
            <person name="Yamaguchi S."/>
            <person name="Yoneyama K."/>
            <person name="Manabe R.I."/>
            <person name="Nelson D.C."/>
            <person name="Schulman A.H."/>
            <person name="Timko M.P."/>
            <person name="dePamphilis C.W."/>
            <person name="Choi D."/>
            <person name="Shirasu K."/>
        </authorList>
    </citation>
    <scope>NUCLEOTIDE SEQUENCE [LARGE SCALE GENOMIC DNA]</scope>
    <source>
        <strain evidence="7">cv. UVA1</strain>
    </source>
</reference>
<organism evidence="6 7">
    <name type="scientific">Striga asiatica</name>
    <name type="common">Asiatic witchweed</name>
    <name type="synonym">Buchnera asiatica</name>
    <dbReference type="NCBI Taxonomy" id="4170"/>
    <lineage>
        <taxon>Eukaryota</taxon>
        <taxon>Viridiplantae</taxon>
        <taxon>Streptophyta</taxon>
        <taxon>Embryophyta</taxon>
        <taxon>Tracheophyta</taxon>
        <taxon>Spermatophyta</taxon>
        <taxon>Magnoliopsida</taxon>
        <taxon>eudicotyledons</taxon>
        <taxon>Gunneridae</taxon>
        <taxon>Pentapetalae</taxon>
        <taxon>asterids</taxon>
        <taxon>lamiids</taxon>
        <taxon>Lamiales</taxon>
        <taxon>Orobanchaceae</taxon>
        <taxon>Buchnereae</taxon>
        <taxon>Striga</taxon>
    </lineage>
</organism>
<name>A0A5A7QFP5_STRAF</name>
<comment type="similarity">
    <text evidence="2">Belongs to the ATP11 family.</text>
</comment>
<evidence type="ECO:0000313" key="7">
    <source>
        <dbReference type="Proteomes" id="UP000325081"/>
    </source>
</evidence>
<evidence type="ECO:0000256" key="2">
    <source>
        <dbReference type="ARBA" id="ARBA00009116"/>
    </source>
</evidence>
<dbReference type="GO" id="GO:0033615">
    <property type="term" value="P:mitochondrial proton-transporting ATP synthase complex assembly"/>
    <property type="evidence" value="ECO:0007669"/>
    <property type="project" value="TreeGrafter"/>
</dbReference>
<dbReference type="OrthoDB" id="16535at2759"/>
<protein>
    <submittedName>
        <fullName evidence="6">ATP synthase mitochondrial F1 complex assemblyfactor 1</fullName>
    </submittedName>
</protein>
<evidence type="ECO:0000256" key="1">
    <source>
        <dbReference type="ARBA" id="ARBA00004173"/>
    </source>
</evidence>
<comment type="subcellular location">
    <subcellularLocation>
        <location evidence="1">Mitochondrion</location>
    </subcellularLocation>
</comment>
<proteinExistence type="inferred from homology"/>
<dbReference type="Proteomes" id="UP000325081">
    <property type="component" value="Unassembled WGS sequence"/>
</dbReference>
<evidence type="ECO:0000313" key="6">
    <source>
        <dbReference type="EMBL" id="GER43237.1"/>
    </source>
</evidence>
<feature type="compositionally biased region" description="Basic residues" evidence="5">
    <location>
        <begin position="439"/>
        <end position="469"/>
    </location>
</feature>
<feature type="compositionally biased region" description="Polar residues" evidence="5">
    <location>
        <begin position="480"/>
        <end position="494"/>
    </location>
</feature>
<sequence>MMHHVVSKVTRRAFSLAGSLCSKTSCSSMVAKKHYFSAISALQRQVDNTRKAAFSGNLLRWGPPGYCRTSSFASGFTPLQPKSLESIIDISRAKSKSSEELADIWDDCHLGRGHIGVSMSAKLYHLLEQRTSDCRYFVIPLWKGSGYTTMFLQVQMPHMLFTGLEDYKARGTQAAPYFTATYYKEFADSKDLVLIRGDIVFTSKLSDSEAKWLLETSQSFYLNDVSAISALQRQVDNTRKAAFSGNLLRWGPPGYCRTLSFASGFTPLQPKSLESIIDISRAKSKSSEELADIWDDCHLGRGHIGVSMSAKLYHLLEQRTSDCRYFVIPLWKGSGYTTMFLQVQMPHMLFTGLEDYKARGTQAAPYFTATYYKEFADSKDLVLIRGDIVFTSKLSDSEAKWLLETSQSFYLNDVRYKLVEPFNKQTRDFEFKDVLKAKKKSGKTSRYRKGKSNAKKGGKGTKKNVRKGKKEGEQEKVSPPTGNQVSPPTGSSSR</sequence>
<dbReference type="GO" id="GO:0005739">
    <property type="term" value="C:mitochondrion"/>
    <property type="evidence" value="ECO:0007669"/>
    <property type="project" value="UniProtKB-SubCell"/>
</dbReference>
<evidence type="ECO:0000256" key="3">
    <source>
        <dbReference type="ARBA" id="ARBA00022946"/>
    </source>
</evidence>
<feature type="region of interest" description="Disordered" evidence="5">
    <location>
        <begin position="439"/>
        <end position="494"/>
    </location>
</feature>
<comment type="caution">
    <text evidence="6">The sequence shown here is derived from an EMBL/GenBank/DDBJ whole genome shotgun (WGS) entry which is preliminary data.</text>
</comment>
<evidence type="ECO:0000256" key="5">
    <source>
        <dbReference type="SAM" id="MobiDB-lite"/>
    </source>
</evidence>
<dbReference type="AlphaFoldDB" id="A0A5A7QFP5"/>
<dbReference type="PANTHER" id="PTHR13126:SF0">
    <property type="entry name" value="ATP SYNTHASE MITOCHONDRIAL F1 COMPLEX ASSEMBLY FACTOR 1"/>
    <property type="match status" value="1"/>
</dbReference>
<keyword evidence="4" id="KW-0496">Mitochondrion</keyword>
<accession>A0A5A7QFP5</accession>
<gene>
    <name evidence="6" type="ORF">STAS_20070</name>
</gene>